<evidence type="ECO:0000256" key="3">
    <source>
        <dbReference type="SAM" id="MobiDB-lite"/>
    </source>
</evidence>
<feature type="region of interest" description="Disordered" evidence="3">
    <location>
        <begin position="564"/>
        <end position="597"/>
    </location>
</feature>
<dbReference type="GO" id="GO:0003677">
    <property type="term" value="F:DNA binding"/>
    <property type="evidence" value="ECO:0007669"/>
    <property type="project" value="UniProtKB-KW"/>
</dbReference>
<evidence type="ECO:0000256" key="1">
    <source>
        <dbReference type="ARBA" id="ARBA00023125"/>
    </source>
</evidence>
<feature type="compositionally biased region" description="Polar residues" evidence="3">
    <location>
        <begin position="566"/>
        <end position="593"/>
    </location>
</feature>
<protein>
    <recommendedName>
        <fullName evidence="6">Protein cramped-like</fullName>
    </recommendedName>
</protein>
<feature type="compositionally biased region" description="Basic and acidic residues" evidence="3">
    <location>
        <begin position="402"/>
        <end position="418"/>
    </location>
</feature>
<feature type="region of interest" description="Disordered" evidence="3">
    <location>
        <begin position="61"/>
        <end position="125"/>
    </location>
</feature>
<evidence type="ECO:0000256" key="2">
    <source>
        <dbReference type="ARBA" id="ARBA00023242"/>
    </source>
</evidence>
<dbReference type="GO" id="GO:0003682">
    <property type="term" value="F:chromatin binding"/>
    <property type="evidence" value="ECO:0007669"/>
    <property type="project" value="InterPro"/>
</dbReference>
<comment type="caution">
    <text evidence="4">The sequence shown here is derived from an EMBL/GenBank/DDBJ whole genome shotgun (WGS) entry which is preliminary data.</text>
</comment>
<dbReference type="Proteomes" id="UP001497497">
    <property type="component" value="Unassembled WGS sequence"/>
</dbReference>
<dbReference type="EMBL" id="CAXITT010000009">
    <property type="protein sequence ID" value="CAL1526823.1"/>
    <property type="molecule type" value="Genomic_DNA"/>
</dbReference>
<feature type="compositionally biased region" description="Basic residues" evidence="3">
    <location>
        <begin position="105"/>
        <end position="125"/>
    </location>
</feature>
<sequence length="1304" mass="145008">MAPKRRKLSLEENESSSRDVKRLECLNLDADNKQSNMCLEQDKCEEIIDKQTSSKSLTEIYTDIKTKDDNPKPVRISERLSIKRNRLGEPEETENVNQPPLKGQTPKKPKTTKQQSKRTKKKIRRPWAQWSVRDKKLFFIGLGEFGKNFEAISNKISHAAKMRGFPLKDKMQVRYFYYRIWAKISKFVHMKDSGVKMKTQELYGLINYGALKKYVKETDPQFERCLNELILYGETSFVFRGRRQRETSCIPKGRRPRVGKVRTPICTYLKKLNRIEASESSGTNKLPNHITLELTPKNSKAWSKVQSLAQNPRIRVKLTANRTLESVFKYLDKKWKPHRVRLKEGFGVSEVPGEELIFYLHPSCKLKPVAIIPQEQQRIDVTFKSYRENILPTLRNKKRPRASKESDKRIEEKEKASEEIPDDPGGFGKVDRNSTSNPKESNFVSDYQNNKISNDVPPAFANLISTGASDVSSIAQNIGLDCLADTPVGVTPPSVLHEDENAMFPDHAPFSPPISSISTAQNINSSVIISSPPPSMSSALSPTSVNRRKITKASKKLALVDEVKPASNSCDNPVSLSDNSSSPAKNEGTSISVQDLKEESDREIARLTKLVGEGFTQKNSNNVTLLHLSILLGRENIIKLDYEWREKNPSKLPPLLCKASNQMSNLLRRLCNIAAVELSDYSKPLEKLVDQNKPPSKSVPCSHCGSDVALKSGSRSSRRQMKVDRKERTRETATMTDPQNLDLNITQAQIFQPLPGLTPGTRTFVAGPPPGAVQINGSDPVFRVPFVPTFKNLCAKDDQQKYEEQQRLQQQAKEIMQQAPSPRRLLKKRTMSRKTSSSIIVQRSLVPKVDTGEIVTLIQPSPRAIQRSLVVRVGPEELMKSAQAVNIICSTPLSKSEDNDQMKVSEGRAIPEEAILTATTKASELCSLWDDKSEAWSLEHSVFAQHGEVVTTRNLANSTVLIPLDVKNNIQLDDKSFLSSISVSTTPTTVFLNKTSSPKLLTPATIAQGDLSISDFNISMTSVSGGSMGPDAGDRFLDLLLQNSEQGFSGLLQTPKKSSQYSEGEHSEITDAEMCFGTPILRTPSLSGVPTSTSFLNTPNEFPSPLKEPNEQQWLTSDDVSLSSILGDSSSFKTQNHTNFTNISLGNEKYAATSTPSAAYTSFFDAESSNTSEPGLDSYSKPLESVTDDISLSSLLGNPSFKKEDLQRTSPLLPLSKLKPVNLFSTSLDLEGHSQLFGEGSEDSIAKLDVEGLVNESSFDFVSKFESLAAQISERQESLSVTEKQEKLLAGMDLIRMESPSTES</sequence>
<dbReference type="GO" id="GO:0007389">
    <property type="term" value="P:pattern specification process"/>
    <property type="evidence" value="ECO:0007669"/>
    <property type="project" value="TreeGrafter"/>
</dbReference>
<proteinExistence type="predicted"/>
<dbReference type="InterPro" id="IPR055315">
    <property type="entry name" value="Cramped-like"/>
</dbReference>
<feature type="compositionally biased region" description="Basic and acidic residues" evidence="3">
    <location>
        <begin position="721"/>
        <end position="731"/>
    </location>
</feature>
<keyword evidence="2" id="KW-0539">Nucleus</keyword>
<name>A0AAV2GZP8_LYMST</name>
<keyword evidence="1" id="KW-0238">DNA-binding</keyword>
<feature type="compositionally biased region" description="Basic and acidic residues" evidence="3">
    <location>
        <begin position="62"/>
        <end position="89"/>
    </location>
</feature>
<feature type="region of interest" description="Disordered" evidence="3">
    <location>
        <begin position="1"/>
        <end position="21"/>
    </location>
</feature>
<accession>A0AAV2GZP8</accession>
<feature type="compositionally biased region" description="Polar residues" evidence="3">
    <location>
        <begin position="433"/>
        <end position="450"/>
    </location>
</feature>
<reference evidence="4 5" key="1">
    <citation type="submission" date="2024-04" db="EMBL/GenBank/DDBJ databases">
        <authorList>
            <consortium name="Genoscope - CEA"/>
            <person name="William W."/>
        </authorList>
    </citation>
    <scope>NUCLEOTIDE SEQUENCE [LARGE SCALE GENOMIC DNA]</scope>
</reference>
<dbReference type="PANTHER" id="PTHR21677">
    <property type="entry name" value="CRAMPED PROTEIN"/>
    <property type="match status" value="1"/>
</dbReference>
<feature type="region of interest" description="Disordered" evidence="3">
    <location>
        <begin position="689"/>
        <end position="733"/>
    </location>
</feature>
<feature type="region of interest" description="Disordered" evidence="3">
    <location>
        <begin position="807"/>
        <end position="834"/>
    </location>
</feature>
<gene>
    <name evidence="4" type="ORF">GSLYS_00001000001</name>
</gene>
<feature type="region of interest" description="Disordered" evidence="3">
    <location>
        <begin position="394"/>
        <end position="450"/>
    </location>
</feature>
<organism evidence="4 5">
    <name type="scientific">Lymnaea stagnalis</name>
    <name type="common">Great pond snail</name>
    <name type="synonym">Helix stagnalis</name>
    <dbReference type="NCBI Taxonomy" id="6523"/>
    <lineage>
        <taxon>Eukaryota</taxon>
        <taxon>Metazoa</taxon>
        <taxon>Spiralia</taxon>
        <taxon>Lophotrochozoa</taxon>
        <taxon>Mollusca</taxon>
        <taxon>Gastropoda</taxon>
        <taxon>Heterobranchia</taxon>
        <taxon>Euthyneura</taxon>
        <taxon>Panpulmonata</taxon>
        <taxon>Hygrophila</taxon>
        <taxon>Lymnaeoidea</taxon>
        <taxon>Lymnaeidae</taxon>
        <taxon>Lymnaea</taxon>
    </lineage>
</organism>
<keyword evidence="5" id="KW-1185">Reference proteome</keyword>
<evidence type="ECO:0008006" key="6">
    <source>
        <dbReference type="Google" id="ProtNLM"/>
    </source>
</evidence>
<dbReference type="PANTHER" id="PTHR21677:SF1">
    <property type="entry name" value="PROTEIN CRAMPED-LIKE"/>
    <property type="match status" value="1"/>
</dbReference>
<evidence type="ECO:0000313" key="4">
    <source>
        <dbReference type="EMBL" id="CAL1526823.1"/>
    </source>
</evidence>
<evidence type="ECO:0000313" key="5">
    <source>
        <dbReference type="Proteomes" id="UP001497497"/>
    </source>
</evidence>
<dbReference type="GO" id="GO:0005634">
    <property type="term" value="C:nucleus"/>
    <property type="evidence" value="ECO:0007669"/>
    <property type="project" value="TreeGrafter"/>
</dbReference>